<dbReference type="STRING" id="13706.A0A1X2H0C0"/>
<dbReference type="InterPro" id="IPR013170">
    <property type="entry name" value="mRNA_splic_Cwf21_dom"/>
</dbReference>
<evidence type="ECO:0000259" key="8">
    <source>
        <dbReference type="SMART" id="SM01115"/>
    </source>
</evidence>
<dbReference type="GO" id="GO:0006397">
    <property type="term" value="P:mRNA processing"/>
    <property type="evidence" value="ECO:0007669"/>
    <property type="project" value="UniProtKB-KW"/>
</dbReference>
<feature type="region of interest" description="Disordered" evidence="7">
    <location>
        <begin position="100"/>
        <end position="136"/>
    </location>
</feature>
<dbReference type="FunCoup" id="A0A1X2H0C0">
    <property type="interactions" value="51"/>
</dbReference>
<dbReference type="InParanoid" id="A0A1X2H0C0"/>
<keyword evidence="3" id="KW-0507">mRNA processing</keyword>
<evidence type="ECO:0000256" key="1">
    <source>
        <dbReference type="ARBA" id="ARBA00004123"/>
    </source>
</evidence>
<gene>
    <name evidence="9" type="ORF">BCR43DRAFT_464467</name>
</gene>
<reference evidence="9 10" key="1">
    <citation type="submission" date="2016-07" db="EMBL/GenBank/DDBJ databases">
        <title>Pervasive Adenine N6-methylation of Active Genes in Fungi.</title>
        <authorList>
            <consortium name="DOE Joint Genome Institute"/>
            <person name="Mondo S.J."/>
            <person name="Dannebaum R.O."/>
            <person name="Kuo R.C."/>
            <person name="Labutti K."/>
            <person name="Haridas S."/>
            <person name="Kuo A."/>
            <person name="Salamov A."/>
            <person name="Ahrendt S.R."/>
            <person name="Lipzen A."/>
            <person name="Sullivan W."/>
            <person name="Andreopoulos W.B."/>
            <person name="Clum A."/>
            <person name="Lindquist E."/>
            <person name="Daum C."/>
            <person name="Ramamoorthy G.K."/>
            <person name="Gryganskyi A."/>
            <person name="Culley D."/>
            <person name="Magnuson J.K."/>
            <person name="James T.Y."/>
            <person name="O'Malley M.A."/>
            <person name="Stajich J.E."/>
            <person name="Spatafora J.W."/>
            <person name="Visel A."/>
            <person name="Grigoriev I.V."/>
        </authorList>
    </citation>
    <scope>NUCLEOTIDE SEQUENCE [LARGE SCALE GENOMIC DNA]</scope>
    <source>
        <strain evidence="9 10">NRRL 2496</strain>
    </source>
</reference>
<feature type="region of interest" description="Disordered" evidence="7">
    <location>
        <begin position="162"/>
        <end position="301"/>
    </location>
</feature>
<dbReference type="Pfam" id="PF08312">
    <property type="entry name" value="cwf21"/>
    <property type="match status" value="1"/>
</dbReference>
<evidence type="ECO:0000256" key="6">
    <source>
        <dbReference type="ARBA" id="ARBA00023242"/>
    </source>
</evidence>
<comment type="caution">
    <text evidence="9">The sequence shown here is derived from an EMBL/GenBank/DDBJ whole genome shotgun (WGS) entry which is preliminary data.</text>
</comment>
<keyword evidence="10" id="KW-1185">Reference proteome</keyword>
<feature type="compositionally biased region" description="Basic and acidic residues" evidence="7">
    <location>
        <begin position="100"/>
        <end position="129"/>
    </location>
</feature>
<comment type="similarity">
    <text evidence="2">Belongs to the CWC21 family.</text>
</comment>
<feature type="region of interest" description="Disordered" evidence="7">
    <location>
        <begin position="24"/>
        <end position="54"/>
    </location>
</feature>
<dbReference type="EMBL" id="MCGN01000012">
    <property type="protein sequence ID" value="ORY90522.1"/>
    <property type="molecule type" value="Genomic_DNA"/>
</dbReference>
<dbReference type="PANTHER" id="PTHR36562">
    <property type="entry name" value="SERINE/ARGININE REPETITIVE MATRIX 2"/>
    <property type="match status" value="1"/>
</dbReference>
<feature type="compositionally biased region" description="Basic residues" evidence="7">
    <location>
        <begin position="188"/>
        <end position="198"/>
    </location>
</feature>
<feature type="compositionally biased region" description="Basic and acidic residues" evidence="7">
    <location>
        <begin position="30"/>
        <end position="40"/>
    </location>
</feature>
<evidence type="ECO:0000256" key="2">
    <source>
        <dbReference type="ARBA" id="ARBA00005954"/>
    </source>
</evidence>
<feature type="compositionally biased region" description="Low complexity" evidence="7">
    <location>
        <begin position="264"/>
        <end position="274"/>
    </location>
</feature>
<evidence type="ECO:0000256" key="4">
    <source>
        <dbReference type="ARBA" id="ARBA00022728"/>
    </source>
</evidence>
<protein>
    <recommendedName>
        <fullName evidence="8">CWF21 domain-containing protein</fullName>
    </recommendedName>
</protein>
<dbReference type="Proteomes" id="UP000242180">
    <property type="component" value="Unassembled WGS sequence"/>
</dbReference>
<name>A0A1X2H0C0_SYNRA</name>
<dbReference type="SMART" id="SM01115">
    <property type="entry name" value="cwf21"/>
    <property type="match status" value="1"/>
</dbReference>
<accession>A0A1X2H0C0</accession>
<feature type="compositionally biased region" description="Basic residues" evidence="7">
    <location>
        <begin position="213"/>
        <end position="222"/>
    </location>
</feature>
<dbReference type="InterPro" id="IPR051372">
    <property type="entry name" value="CWC21"/>
</dbReference>
<keyword evidence="6" id="KW-0539">Nucleus</keyword>
<dbReference type="OrthoDB" id="10267305at2759"/>
<organism evidence="9 10">
    <name type="scientific">Syncephalastrum racemosum</name>
    <name type="common">Filamentous fungus</name>
    <dbReference type="NCBI Taxonomy" id="13706"/>
    <lineage>
        <taxon>Eukaryota</taxon>
        <taxon>Fungi</taxon>
        <taxon>Fungi incertae sedis</taxon>
        <taxon>Mucoromycota</taxon>
        <taxon>Mucoromycotina</taxon>
        <taxon>Mucoromycetes</taxon>
        <taxon>Mucorales</taxon>
        <taxon>Syncephalastraceae</taxon>
        <taxon>Syncephalastrum</taxon>
    </lineage>
</organism>
<dbReference type="CDD" id="cd21372">
    <property type="entry name" value="cwf21_CWC21-like"/>
    <property type="match status" value="1"/>
</dbReference>
<evidence type="ECO:0000313" key="9">
    <source>
        <dbReference type="EMBL" id="ORY90522.1"/>
    </source>
</evidence>
<dbReference type="OMA" id="GRSHYDG"/>
<dbReference type="PANTHER" id="PTHR36562:SF5">
    <property type="entry name" value="SERINE_ARGININE REPETITIVE MATRIX 2"/>
    <property type="match status" value="1"/>
</dbReference>
<dbReference type="AlphaFoldDB" id="A0A1X2H0C0"/>
<dbReference type="GO" id="GO:0005681">
    <property type="term" value="C:spliceosomal complex"/>
    <property type="evidence" value="ECO:0007669"/>
    <property type="project" value="UniProtKB-KW"/>
</dbReference>
<keyword evidence="4" id="KW-0747">Spliceosome</keyword>
<evidence type="ECO:0000256" key="7">
    <source>
        <dbReference type="SAM" id="MobiDB-lite"/>
    </source>
</evidence>
<sequence>MYNGIGLNTPRGSGTNGYVVRNLSFVRPPPTDRRRDEPLDLKAPVPGPRQPNKDILQHDRKRAVELKCMELRITLEDDGVDEDEIENQVSRLREKLADQIDEIQPRDAKKLQDYETHQRSEAKERENQKMRNALRVSSTYVEGQAFDRELQEQRRLERLAQREEQEARRLENERKRRRRDRSEDKRHSTSRRTRRRSRSPYSSEEEEEERYRRRERRSRRRSPSPSSSERSASSDSRSSRSSSSVSSRGRDRRSYRSRGRRSPSRSVSVSSRSARGSRGRSRGRSRSRSRSVSSSRSSRSD</sequence>
<evidence type="ECO:0000256" key="3">
    <source>
        <dbReference type="ARBA" id="ARBA00022664"/>
    </source>
</evidence>
<feature type="compositionally biased region" description="Low complexity" evidence="7">
    <location>
        <begin position="290"/>
        <end position="301"/>
    </location>
</feature>
<evidence type="ECO:0000313" key="10">
    <source>
        <dbReference type="Proteomes" id="UP000242180"/>
    </source>
</evidence>
<feature type="domain" description="CWF21" evidence="8">
    <location>
        <begin position="56"/>
        <end position="101"/>
    </location>
</feature>
<dbReference type="GO" id="GO:0008380">
    <property type="term" value="P:RNA splicing"/>
    <property type="evidence" value="ECO:0007669"/>
    <property type="project" value="UniProtKB-KW"/>
</dbReference>
<feature type="compositionally biased region" description="Basic residues" evidence="7">
    <location>
        <begin position="275"/>
        <end position="289"/>
    </location>
</feature>
<evidence type="ECO:0000256" key="5">
    <source>
        <dbReference type="ARBA" id="ARBA00023187"/>
    </source>
</evidence>
<comment type="subcellular location">
    <subcellularLocation>
        <location evidence="1">Nucleus</location>
    </subcellularLocation>
</comment>
<dbReference type="Gene3D" id="6.10.140.420">
    <property type="match status" value="1"/>
</dbReference>
<keyword evidence="5" id="KW-0508">mRNA splicing</keyword>
<feature type="compositionally biased region" description="Basic and acidic residues" evidence="7">
    <location>
        <begin position="162"/>
        <end position="187"/>
    </location>
</feature>
<proteinExistence type="inferred from homology"/>
<feature type="compositionally biased region" description="Low complexity" evidence="7">
    <location>
        <begin position="223"/>
        <end position="247"/>
    </location>
</feature>